<comment type="subcellular location">
    <subcellularLocation>
        <location evidence="1">Membrane</location>
        <topology evidence="1">Single-pass type I membrane protein</topology>
    </subcellularLocation>
</comment>
<dbReference type="FunFam" id="3.40.50.10140:FF:000021">
    <property type="entry name" value="Toll receptor 13"/>
    <property type="match status" value="1"/>
</dbReference>
<dbReference type="SMART" id="SM00369">
    <property type="entry name" value="LRR_TYP"/>
    <property type="match status" value="20"/>
</dbReference>
<dbReference type="SUPFAM" id="SSF52047">
    <property type="entry name" value="RNI-like"/>
    <property type="match status" value="1"/>
</dbReference>
<evidence type="ECO:0000256" key="6">
    <source>
        <dbReference type="ARBA" id="ARBA00022737"/>
    </source>
</evidence>
<evidence type="ECO:0000256" key="8">
    <source>
        <dbReference type="ARBA" id="ARBA00023136"/>
    </source>
</evidence>
<dbReference type="EMBL" id="SEYY01018771">
    <property type="protein sequence ID" value="KAB7499011.1"/>
    <property type="molecule type" value="Genomic_DNA"/>
</dbReference>
<dbReference type="AlphaFoldDB" id="A0A5N5SXT0"/>
<dbReference type="SUPFAM" id="SSF52200">
    <property type="entry name" value="Toll/Interleukin receptor TIR domain"/>
    <property type="match status" value="1"/>
</dbReference>
<dbReference type="Pfam" id="PF13855">
    <property type="entry name" value="LRR_8"/>
    <property type="match status" value="5"/>
</dbReference>
<keyword evidence="8 11" id="KW-0472">Membrane</keyword>
<evidence type="ECO:0000256" key="10">
    <source>
        <dbReference type="ARBA" id="ARBA00023180"/>
    </source>
</evidence>
<dbReference type="GO" id="GO:0007165">
    <property type="term" value="P:signal transduction"/>
    <property type="evidence" value="ECO:0007669"/>
    <property type="project" value="InterPro"/>
</dbReference>
<dbReference type="GO" id="GO:0016020">
    <property type="term" value="C:membrane"/>
    <property type="evidence" value="ECO:0007669"/>
    <property type="project" value="UniProtKB-SubCell"/>
</dbReference>
<sequence>RKENFYVRSNAKLIERKRRLSNDSKRTYELTNKCNRGASNSLLIDLKSFAHLAAVVVERGYLASWITMYGDPRLSWISLDNGVSLKSFDTKMRFDLVLTLFILVWGFVECRWAHDYPAIQDCQVTSVPGSDLVALLCRLRTINSEIDTTNFSVIPPLDTAKLKIECSDVLFFQSALQKKSFYHLKNLENLDIQYCKIGEVPKEAFLGLSKLRNLTLKTYNTDWSAMALKLAPDAFRDQRRLEKLDLGDNNIWTLPPKLFCGLGNLTFLNMSRNKLQNVENLSFGNSVGKCAPSLRFLDLSYNNFHHLPESSFEALKNLTILNISMNGIREIADQVFFGMYSLELLDISGNLLTTLPPELFKENKRLAKFYARNNSLTVLAPGLFTGLGMLLELDLSDNELTNTWVNSETFMDLIRLATLDLSHNKISRLDMATYRDLTNLQVLNLQHNMIQYIAPDTFSGLFRLHTLLLSHNMMTIISKDTFKGLIALTDLRIDNNNLAEIDSESLTNSTRLKSLHLKNNSLKEIPLVISFLPNLSHLDVSINNVKAIYPNTFAGLNKLSTLYLESNEIEEINKNTFYSLISLQVINCASNNIRTIQNGAFDNNRELKAVRVDDNSLTNVHGLFSNLSNLRWLNLSKNHLEMFDYAFIPRELEYLDLRHNSLNELGNHFEIESQLHLKVLDASYNKLRVISASSVPDSIEIIFLNNNLISTVQPYTFFKKKNLSRVDLFSNKIRNMDQNALRLSILSPNKPVPEFYLAENPFECDCTFEWLQTVNIQEEPHQTPRVVDLTSIMCHLLSRRGQKLVPLLEAQKLQFLCEYDSHCFSLCHCCDFDACDCEMTCPRNCTCFHDDSWTANIVDCSNSGLQTIPDRIPMDASEVYLDGNEIPALSSHTFIGRKNLRVLFINGSHVNEIYNRTFNGLRKLKILYLNNNNISTLKGFEFEHLGLLKELYLHSNSLISLKILRIDDNMLSTLSVSQFNENLLLKNLWIGNNNWTCDCAFIEEMKKWIEDSPNLIVDKPDFFCTLNENGSQRIHLPSYNESCGIKNLTTSYEYMTSHNYLFFPTISLGVCAFLLTVILIIFCNRNRMRIWMFAKYGVRIFQKSDSEGDGDKLFDAYISYSSKDEVFAEQILAPELERGCRSYKLYLHYRDSPVSPIPGETIITSVDSSRRTILVLSDNFIKSEWSRYEFRSAHHEILRNRRKKVLVIIVGDVLQRDLDPDLRLYLKTNTILKWGDTRFWMKINDKKMMIVIIFIKKYVAEYFQHKLSSHI</sequence>
<dbReference type="InterPro" id="IPR000157">
    <property type="entry name" value="TIR_dom"/>
</dbReference>
<evidence type="ECO:0000256" key="11">
    <source>
        <dbReference type="SAM" id="Phobius"/>
    </source>
</evidence>
<organism evidence="13 14">
    <name type="scientific">Armadillidium nasatum</name>
    <dbReference type="NCBI Taxonomy" id="96803"/>
    <lineage>
        <taxon>Eukaryota</taxon>
        <taxon>Metazoa</taxon>
        <taxon>Ecdysozoa</taxon>
        <taxon>Arthropoda</taxon>
        <taxon>Crustacea</taxon>
        <taxon>Multicrustacea</taxon>
        <taxon>Malacostraca</taxon>
        <taxon>Eumalacostraca</taxon>
        <taxon>Peracarida</taxon>
        <taxon>Isopoda</taxon>
        <taxon>Oniscidea</taxon>
        <taxon>Crinocheta</taxon>
        <taxon>Armadillidiidae</taxon>
        <taxon>Armadillidium</taxon>
    </lineage>
</organism>
<accession>A0A5N5SXT0</accession>
<dbReference type="PANTHER" id="PTHR45712">
    <property type="entry name" value="AGAP008170-PA"/>
    <property type="match status" value="1"/>
</dbReference>
<evidence type="ECO:0000256" key="7">
    <source>
        <dbReference type="ARBA" id="ARBA00022989"/>
    </source>
</evidence>
<comment type="similarity">
    <text evidence="2">Belongs to the Toll-like receptor family.</text>
</comment>
<dbReference type="SMART" id="SM00255">
    <property type="entry name" value="TIR"/>
    <property type="match status" value="1"/>
</dbReference>
<dbReference type="SUPFAM" id="SSF52058">
    <property type="entry name" value="L domain-like"/>
    <property type="match status" value="2"/>
</dbReference>
<dbReference type="PROSITE" id="PS50104">
    <property type="entry name" value="TIR"/>
    <property type="match status" value="1"/>
</dbReference>
<comment type="caution">
    <text evidence="13">The sequence shown here is derived from an EMBL/GenBank/DDBJ whole genome shotgun (WGS) entry which is preliminary data.</text>
</comment>
<keyword evidence="5" id="KW-0732">Signal</keyword>
<keyword evidence="9 13" id="KW-0675">Receptor</keyword>
<keyword evidence="10" id="KW-0325">Glycoprotein</keyword>
<feature type="domain" description="TIR" evidence="12">
    <location>
        <begin position="1112"/>
        <end position="1247"/>
    </location>
</feature>
<dbReference type="InterPro" id="IPR001611">
    <property type="entry name" value="Leu-rich_rpt"/>
</dbReference>
<proteinExistence type="inferred from homology"/>
<feature type="non-terminal residue" evidence="13">
    <location>
        <position position="1"/>
    </location>
</feature>
<evidence type="ECO:0000256" key="1">
    <source>
        <dbReference type="ARBA" id="ARBA00004479"/>
    </source>
</evidence>
<dbReference type="Pfam" id="PF01462">
    <property type="entry name" value="LRRNT"/>
    <property type="match status" value="1"/>
</dbReference>
<dbReference type="PANTHER" id="PTHR45712:SF22">
    <property type="entry name" value="INSULIN-LIKE GROWTH FACTOR-BINDING PROTEIN COMPLEX ACID LABILE SUBUNIT"/>
    <property type="match status" value="1"/>
</dbReference>
<dbReference type="Gene3D" id="3.80.10.10">
    <property type="entry name" value="Ribonuclease Inhibitor"/>
    <property type="match status" value="7"/>
</dbReference>
<dbReference type="InterPro" id="IPR000483">
    <property type="entry name" value="Cys-rich_flank_reg_C"/>
</dbReference>
<evidence type="ECO:0000256" key="5">
    <source>
        <dbReference type="ARBA" id="ARBA00022729"/>
    </source>
</evidence>
<dbReference type="SMART" id="SM00365">
    <property type="entry name" value="LRR_SD22"/>
    <property type="match status" value="6"/>
</dbReference>
<dbReference type="Pfam" id="PF13306">
    <property type="entry name" value="LRR_5"/>
    <property type="match status" value="1"/>
</dbReference>
<dbReference type="InterPro" id="IPR000372">
    <property type="entry name" value="LRRNT"/>
</dbReference>
<name>A0A5N5SXT0_9CRUS</name>
<evidence type="ECO:0000313" key="14">
    <source>
        <dbReference type="Proteomes" id="UP000326759"/>
    </source>
</evidence>
<dbReference type="InterPro" id="IPR026906">
    <property type="entry name" value="LRR_5"/>
</dbReference>
<dbReference type="SMART" id="SM00013">
    <property type="entry name" value="LRRNT"/>
    <property type="match status" value="1"/>
</dbReference>
<keyword evidence="3" id="KW-0433">Leucine-rich repeat</keyword>
<keyword evidence="6" id="KW-0677">Repeat</keyword>
<dbReference type="InterPro" id="IPR032675">
    <property type="entry name" value="LRR_dom_sf"/>
</dbReference>
<reference evidence="13 14" key="1">
    <citation type="journal article" date="2019" name="PLoS Biol.">
        <title>Sex chromosomes control vertical transmission of feminizing Wolbachia symbionts in an isopod.</title>
        <authorList>
            <person name="Becking T."/>
            <person name="Chebbi M.A."/>
            <person name="Giraud I."/>
            <person name="Moumen B."/>
            <person name="Laverre T."/>
            <person name="Caubet Y."/>
            <person name="Peccoud J."/>
            <person name="Gilbert C."/>
            <person name="Cordaux R."/>
        </authorList>
    </citation>
    <scope>NUCLEOTIDE SEQUENCE [LARGE SCALE GENOMIC DNA]</scope>
    <source>
        <strain evidence="13">ANa2</strain>
        <tissue evidence="13">Whole body excluding digestive tract and cuticle</tissue>
    </source>
</reference>
<dbReference type="SMART" id="SM00364">
    <property type="entry name" value="LRR_BAC"/>
    <property type="match status" value="7"/>
</dbReference>
<dbReference type="InterPro" id="IPR035897">
    <property type="entry name" value="Toll_tir_struct_dom_sf"/>
</dbReference>
<dbReference type="Proteomes" id="UP000326759">
    <property type="component" value="Unassembled WGS sequence"/>
</dbReference>
<keyword evidence="4 11" id="KW-0812">Transmembrane</keyword>
<dbReference type="InterPro" id="IPR050333">
    <property type="entry name" value="SLRP"/>
</dbReference>
<dbReference type="PROSITE" id="PS51450">
    <property type="entry name" value="LRR"/>
    <property type="match status" value="7"/>
</dbReference>
<dbReference type="OrthoDB" id="2015831at2759"/>
<dbReference type="InterPro" id="IPR003591">
    <property type="entry name" value="Leu-rich_rpt_typical-subtyp"/>
</dbReference>
<dbReference type="SMART" id="SM00082">
    <property type="entry name" value="LRRCT"/>
    <property type="match status" value="2"/>
</dbReference>
<gene>
    <name evidence="13" type="primary">Tollo</name>
    <name evidence="13" type="ORF">Anas_09039</name>
</gene>
<evidence type="ECO:0000256" key="9">
    <source>
        <dbReference type="ARBA" id="ARBA00023170"/>
    </source>
</evidence>
<protein>
    <submittedName>
        <fullName evidence="13">Toll-like receptor Tollo</fullName>
    </submittedName>
</protein>
<dbReference type="Gene3D" id="3.40.50.10140">
    <property type="entry name" value="Toll/interleukin-1 receptor homology (TIR) domain"/>
    <property type="match status" value="1"/>
</dbReference>
<keyword evidence="7 11" id="KW-1133">Transmembrane helix</keyword>
<evidence type="ECO:0000259" key="12">
    <source>
        <dbReference type="PROSITE" id="PS50104"/>
    </source>
</evidence>
<evidence type="ECO:0000256" key="3">
    <source>
        <dbReference type="ARBA" id="ARBA00022614"/>
    </source>
</evidence>
<evidence type="ECO:0000256" key="4">
    <source>
        <dbReference type="ARBA" id="ARBA00022692"/>
    </source>
</evidence>
<evidence type="ECO:0000313" key="13">
    <source>
        <dbReference type="EMBL" id="KAB7499011.1"/>
    </source>
</evidence>
<evidence type="ECO:0000256" key="2">
    <source>
        <dbReference type="ARBA" id="ARBA00009634"/>
    </source>
</evidence>
<keyword evidence="14" id="KW-1185">Reference proteome</keyword>
<feature type="transmembrane region" description="Helical" evidence="11">
    <location>
        <begin position="1060"/>
        <end position="1083"/>
    </location>
</feature>
<dbReference type="Pfam" id="PF13676">
    <property type="entry name" value="TIR_2"/>
    <property type="match status" value="1"/>
</dbReference>
<dbReference type="FunFam" id="3.80.10.10:FF:001164">
    <property type="entry name" value="GH01279p"/>
    <property type="match status" value="1"/>
</dbReference>